<dbReference type="Proteomes" id="UP000823883">
    <property type="component" value="Unassembled WGS sequence"/>
</dbReference>
<protein>
    <submittedName>
        <fullName evidence="1">Cell division protein FtsQ</fullName>
    </submittedName>
</protein>
<dbReference type="GO" id="GO:0051301">
    <property type="term" value="P:cell division"/>
    <property type="evidence" value="ECO:0007669"/>
    <property type="project" value="UniProtKB-KW"/>
</dbReference>
<organism evidence="1 2">
    <name type="scientific">Candidatus Lachnoclostridium pullistercoris</name>
    <dbReference type="NCBI Taxonomy" id="2838632"/>
    <lineage>
        <taxon>Bacteria</taxon>
        <taxon>Bacillati</taxon>
        <taxon>Bacillota</taxon>
        <taxon>Clostridia</taxon>
        <taxon>Lachnospirales</taxon>
        <taxon>Lachnospiraceae</taxon>
    </lineage>
</organism>
<reference evidence="1" key="1">
    <citation type="journal article" date="2021" name="PeerJ">
        <title>Extensive microbial diversity within the chicken gut microbiome revealed by metagenomics and culture.</title>
        <authorList>
            <person name="Gilroy R."/>
            <person name="Ravi A."/>
            <person name="Getino M."/>
            <person name="Pursley I."/>
            <person name="Horton D.L."/>
            <person name="Alikhan N.F."/>
            <person name="Baker D."/>
            <person name="Gharbi K."/>
            <person name="Hall N."/>
            <person name="Watson M."/>
            <person name="Adriaenssens E.M."/>
            <person name="Foster-Nyarko E."/>
            <person name="Jarju S."/>
            <person name="Secka A."/>
            <person name="Antonio M."/>
            <person name="Oren A."/>
            <person name="Chaudhuri R.R."/>
            <person name="La Ragione R."/>
            <person name="Hildebrand F."/>
            <person name="Pallen M.J."/>
        </authorList>
    </citation>
    <scope>NUCLEOTIDE SEQUENCE</scope>
    <source>
        <strain evidence="1">CHK183-5548</strain>
    </source>
</reference>
<gene>
    <name evidence="1" type="ORF">IAA04_07430</name>
</gene>
<evidence type="ECO:0000313" key="1">
    <source>
        <dbReference type="EMBL" id="HJC47867.1"/>
    </source>
</evidence>
<name>A0A9D2PBY5_9FIRM</name>
<sequence length="245" mass="27605">MAETRGKGKRKIKKWLVLAAVLILLFAAAGFSIQITEVTVTGNSRCDSEEITRILFPTAKERSLIYCYLSDRLKDHKKIPYVEDYDLVFESPTHVEVIVYEKSIVGYLRYMSSYMYFDKDGIIVDSTNEKLAGVPEVTGLEFGHIALYAPLPVADPKVFDEILSLTQALYDYDIQVDEIRFGARNQVTLKIGEIDVELGDSSSMNGKISVLHDTLPVLQGQAGTLYLDSYDEANTSRTYTFKKRS</sequence>
<keyword evidence="1" id="KW-0131">Cell cycle</keyword>
<evidence type="ECO:0000313" key="2">
    <source>
        <dbReference type="Proteomes" id="UP000823883"/>
    </source>
</evidence>
<reference evidence="1" key="2">
    <citation type="submission" date="2021-04" db="EMBL/GenBank/DDBJ databases">
        <authorList>
            <person name="Gilroy R."/>
        </authorList>
    </citation>
    <scope>NUCLEOTIDE SEQUENCE</scope>
    <source>
        <strain evidence="1">CHK183-5548</strain>
    </source>
</reference>
<keyword evidence="1" id="KW-0132">Cell division</keyword>
<proteinExistence type="predicted"/>
<comment type="caution">
    <text evidence="1">The sequence shown here is derived from an EMBL/GenBank/DDBJ whole genome shotgun (WGS) entry which is preliminary data.</text>
</comment>
<dbReference type="EMBL" id="DWWL01000047">
    <property type="protein sequence ID" value="HJC47867.1"/>
    <property type="molecule type" value="Genomic_DNA"/>
</dbReference>
<accession>A0A9D2PBY5</accession>
<dbReference type="AlphaFoldDB" id="A0A9D2PBY5"/>